<keyword evidence="2" id="KW-1185">Reference proteome</keyword>
<sequence>MKFWTKKQLIMETVKQFDLPPEAYPRYRFTCQHVQRLNRKSHKLIKKCGISNDSPPEFGNVIVNVFCRKDENLLELQHIHFKELDKDKVIETHMSMKRFKKKVFTNMKEGFKTPIIFVASSNAYSKSREIPEFFGRLVILINDNPTSQKDYSKAGDAHIWVSTKESFAEDASDMLEMYVLGHVKERTELLYVMSNACNNRDYFNKLNKFNMSGAKTPVTPIKMTKTFYGEDAAMSSSFDRQVSMDVRGFLTVTPDEHLQLVDDLRQSILDLHGEILCMYARSNVHESEKPKSRNIGTKVDHCKV</sequence>
<protein>
    <recommendedName>
        <fullName evidence="3">Helitron helicase-like domain-containing protein</fullName>
    </recommendedName>
</protein>
<evidence type="ECO:0008006" key="3">
    <source>
        <dbReference type="Google" id="ProtNLM"/>
    </source>
</evidence>
<accession>A0ABY7F4V2</accession>
<evidence type="ECO:0000313" key="2">
    <source>
        <dbReference type="Proteomes" id="UP001164746"/>
    </source>
</evidence>
<organism evidence="1 2">
    <name type="scientific">Mya arenaria</name>
    <name type="common">Soft-shell clam</name>
    <dbReference type="NCBI Taxonomy" id="6604"/>
    <lineage>
        <taxon>Eukaryota</taxon>
        <taxon>Metazoa</taxon>
        <taxon>Spiralia</taxon>
        <taxon>Lophotrochozoa</taxon>
        <taxon>Mollusca</taxon>
        <taxon>Bivalvia</taxon>
        <taxon>Autobranchia</taxon>
        <taxon>Heteroconchia</taxon>
        <taxon>Euheterodonta</taxon>
        <taxon>Imparidentia</taxon>
        <taxon>Neoheterodontei</taxon>
        <taxon>Myida</taxon>
        <taxon>Myoidea</taxon>
        <taxon>Myidae</taxon>
        <taxon>Mya</taxon>
    </lineage>
</organism>
<dbReference type="EMBL" id="CP111021">
    <property type="protein sequence ID" value="WAR16077.1"/>
    <property type="molecule type" value="Genomic_DNA"/>
</dbReference>
<gene>
    <name evidence="1" type="ORF">MAR_030671</name>
</gene>
<name>A0ABY7F4V2_MYAAR</name>
<proteinExistence type="predicted"/>
<evidence type="ECO:0000313" key="1">
    <source>
        <dbReference type="EMBL" id="WAR16077.1"/>
    </source>
</evidence>
<dbReference type="Proteomes" id="UP001164746">
    <property type="component" value="Chromosome 10"/>
</dbReference>
<reference evidence="1" key="1">
    <citation type="submission" date="2022-11" db="EMBL/GenBank/DDBJ databases">
        <title>Centuries of genome instability and evolution in soft-shell clam transmissible cancer (bioRxiv).</title>
        <authorList>
            <person name="Hart S.F.M."/>
            <person name="Yonemitsu M.A."/>
            <person name="Giersch R.M."/>
            <person name="Beal B.F."/>
            <person name="Arriagada G."/>
            <person name="Davis B.W."/>
            <person name="Ostrander E.A."/>
            <person name="Goff S.P."/>
            <person name="Metzger M.J."/>
        </authorList>
    </citation>
    <scope>NUCLEOTIDE SEQUENCE</scope>
    <source>
        <strain evidence="1">MELC-2E11</strain>
        <tissue evidence="1">Siphon/mantle</tissue>
    </source>
</reference>